<organism evidence="2 3">
    <name type="scientific">Puccinia sorghi</name>
    <dbReference type="NCBI Taxonomy" id="27349"/>
    <lineage>
        <taxon>Eukaryota</taxon>
        <taxon>Fungi</taxon>
        <taxon>Dikarya</taxon>
        <taxon>Basidiomycota</taxon>
        <taxon>Pucciniomycotina</taxon>
        <taxon>Pucciniomycetes</taxon>
        <taxon>Pucciniales</taxon>
        <taxon>Pucciniaceae</taxon>
        <taxon>Puccinia</taxon>
    </lineage>
</organism>
<dbReference type="InterPro" id="IPR058353">
    <property type="entry name" value="DUF8040"/>
</dbReference>
<evidence type="ECO:0000313" key="2">
    <source>
        <dbReference type="EMBL" id="KNZ47068.1"/>
    </source>
</evidence>
<dbReference type="AlphaFoldDB" id="A0A0L6UES2"/>
<gene>
    <name evidence="2" type="ORF">VP01_6700g1</name>
</gene>
<accession>A0A0L6UES2</accession>
<protein>
    <recommendedName>
        <fullName evidence="1">DUF8040 domain-containing protein</fullName>
    </recommendedName>
</protein>
<proteinExistence type="predicted"/>
<feature type="domain" description="DUF8040" evidence="1">
    <location>
        <begin position="71"/>
        <end position="119"/>
    </location>
</feature>
<dbReference type="Proteomes" id="UP000037035">
    <property type="component" value="Unassembled WGS sequence"/>
</dbReference>
<feature type="non-terminal residue" evidence="2">
    <location>
        <position position="1"/>
    </location>
</feature>
<evidence type="ECO:0000259" key="1">
    <source>
        <dbReference type="Pfam" id="PF26138"/>
    </source>
</evidence>
<dbReference type="Pfam" id="PF26138">
    <property type="entry name" value="DUF8040"/>
    <property type="match status" value="1"/>
</dbReference>
<sequence length="129" mass="14650">TVPDYNRNHILRPACLGQHCHVSSHCPLGFLLVDKNIQDQQLSIDRQQVHQFPSGKKTAAKISHLDTQPVSKLLNMDEKLAIFMFILGQGATNCQTQDRLRHSGDTILRVFHHFIHLICLCGKKNCLSR</sequence>
<dbReference type="EMBL" id="LAVV01012052">
    <property type="protein sequence ID" value="KNZ47068.1"/>
    <property type="molecule type" value="Genomic_DNA"/>
</dbReference>
<name>A0A0L6UES2_9BASI</name>
<dbReference type="VEuPathDB" id="FungiDB:VP01_6700g1"/>
<dbReference type="OrthoDB" id="1681765at2759"/>
<evidence type="ECO:0000313" key="3">
    <source>
        <dbReference type="Proteomes" id="UP000037035"/>
    </source>
</evidence>
<keyword evidence="3" id="KW-1185">Reference proteome</keyword>
<reference evidence="2 3" key="1">
    <citation type="submission" date="2015-08" db="EMBL/GenBank/DDBJ databases">
        <title>Next Generation Sequencing and Analysis of the Genome of Puccinia sorghi L Schw, the Causal Agent of Maize Common Rust.</title>
        <authorList>
            <person name="Rochi L."/>
            <person name="Burguener G."/>
            <person name="Darino M."/>
            <person name="Turjanski A."/>
            <person name="Kreff E."/>
            <person name="Dieguez M.J."/>
            <person name="Sacco F."/>
        </authorList>
    </citation>
    <scope>NUCLEOTIDE SEQUENCE [LARGE SCALE GENOMIC DNA]</scope>
    <source>
        <strain evidence="2 3">RO10H11247</strain>
    </source>
</reference>
<comment type="caution">
    <text evidence="2">The sequence shown here is derived from an EMBL/GenBank/DDBJ whole genome shotgun (WGS) entry which is preliminary data.</text>
</comment>